<reference evidence="3 4" key="1">
    <citation type="journal article" date="2014" name="Genome Announc.">
        <title>Comparative Genome Analysis of Two Isolates of the Fish Pathogen Piscirickettsia salmonis from Different Hosts Reveals Major Differences in Virulence-Associated Secretion Systems.</title>
        <authorList>
            <person name="Bohle H."/>
            <person name="Henriquez P."/>
            <person name="Grothusen H."/>
            <person name="Navas E."/>
            <person name="Sandoval A."/>
            <person name="Bustamante F."/>
            <person name="Bustos P."/>
            <person name="Mancilla M."/>
        </authorList>
    </citation>
    <scope>NUCLEOTIDE SEQUENCE [LARGE SCALE GENOMIC DNA]</scope>
    <source>
        <strain evidence="4">B1-32597</strain>
    </source>
</reference>
<evidence type="ECO:0000313" key="4">
    <source>
        <dbReference type="Proteomes" id="UP000029558"/>
    </source>
</evidence>
<feature type="domain" description="ParB-like N-terminal" evidence="2">
    <location>
        <begin position="25"/>
        <end position="118"/>
    </location>
</feature>
<sequence>MSIADFTVGIRKNIGPDKDIGKSNEYIFVDPVLCKNWKYADRQAFELGEIEDLASDIKENGQHQPIVVRPIQDKKYKYEVIAGERRWRACRNIKIKVIAICRDLDDIAAFKVQSAENEKHSLSDYSKAMHYSKVIDNGVISQNELAKSLGVHKSTLSYLMAFSKVDAKVWDSIGDMSNVSGRTAGAIRALCSKGKEYQDAVILLAEKIKEGLGANALQKYVENLVSPKKIKPKKIVIKSKKGKELFTISDKNEIKISSKVLKNSDVDNIKKELKILLEKMVG</sequence>
<geneLocation type="plasmid" evidence="3 4">
    <name>pPSB1-1</name>
</geneLocation>
<protein>
    <submittedName>
        <fullName evidence="3">ParB</fullName>
    </submittedName>
</protein>
<dbReference type="PANTHER" id="PTHR33375:SF1">
    <property type="entry name" value="CHROMOSOME-PARTITIONING PROTEIN PARB-RELATED"/>
    <property type="match status" value="1"/>
</dbReference>
<evidence type="ECO:0000313" key="3">
    <source>
        <dbReference type="EMBL" id="ALB24362.1"/>
    </source>
</evidence>
<dbReference type="InterPro" id="IPR050336">
    <property type="entry name" value="Chromosome_partition/occlusion"/>
</dbReference>
<name>A0A1L6TIF8_PISSA</name>
<dbReference type="Gene3D" id="1.10.10.2830">
    <property type="match status" value="1"/>
</dbReference>
<accession>A0A1L6TIF8</accession>
<evidence type="ECO:0000259" key="2">
    <source>
        <dbReference type="SMART" id="SM00470"/>
    </source>
</evidence>
<dbReference type="SMART" id="SM00470">
    <property type="entry name" value="ParB"/>
    <property type="match status" value="1"/>
</dbReference>
<dbReference type="EMBL" id="CP012509">
    <property type="protein sequence ID" value="ALB24362.1"/>
    <property type="molecule type" value="Genomic_DNA"/>
</dbReference>
<dbReference type="CDD" id="cd16405">
    <property type="entry name" value="RepB_like_N"/>
    <property type="match status" value="1"/>
</dbReference>
<gene>
    <name evidence="3" type="primary">parB</name>
    <name evidence="3" type="ORF">KU39_1p21</name>
</gene>
<dbReference type="SUPFAM" id="SSF110849">
    <property type="entry name" value="ParB/Sulfiredoxin"/>
    <property type="match status" value="1"/>
</dbReference>
<evidence type="ECO:0000256" key="1">
    <source>
        <dbReference type="ARBA" id="ARBA00006295"/>
    </source>
</evidence>
<dbReference type="Pfam" id="PF02195">
    <property type="entry name" value="ParB_N"/>
    <property type="match status" value="1"/>
</dbReference>
<dbReference type="OrthoDB" id="9802051at2"/>
<dbReference type="GO" id="GO:0003677">
    <property type="term" value="F:DNA binding"/>
    <property type="evidence" value="ECO:0007669"/>
    <property type="project" value="InterPro"/>
</dbReference>
<dbReference type="InterPro" id="IPR004437">
    <property type="entry name" value="ParB/RepB/Spo0J"/>
</dbReference>
<comment type="similarity">
    <text evidence="1">Belongs to the ParB family.</text>
</comment>
<dbReference type="GO" id="GO:0007059">
    <property type="term" value="P:chromosome segregation"/>
    <property type="evidence" value="ECO:0007669"/>
    <property type="project" value="TreeGrafter"/>
</dbReference>
<dbReference type="GO" id="GO:0005694">
    <property type="term" value="C:chromosome"/>
    <property type="evidence" value="ECO:0007669"/>
    <property type="project" value="TreeGrafter"/>
</dbReference>
<dbReference type="NCBIfam" id="TIGR00180">
    <property type="entry name" value="parB_part"/>
    <property type="match status" value="1"/>
</dbReference>
<dbReference type="InterPro" id="IPR036086">
    <property type="entry name" value="ParB/Sulfiredoxin_sf"/>
</dbReference>
<dbReference type="Gene3D" id="3.90.1530.30">
    <property type="match status" value="1"/>
</dbReference>
<proteinExistence type="inferred from homology"/>
<organism evidence="3 4">
    <name type="scientific">Piscirickettsia salmonis</name>
    <dbReference type="NCBI Taxonomy" id="1238"/>
    <lineage>
        <taxon>Bacteria</taxon>
        <taxon>Pseudomonadati</taxon>
        <taxon>Pseudomonadota</taxon>
        <taxon>Gammaproteobacteria</taxon>
        <taxon>Thiotrichales</taxon>
        <taxon>Piscirickettsiaceae</taxon>
        <taxon>Piscirickettsia</taxon>
    </lineage>
</organism>
<dbReference type="Proteomes" id="UP000029558">
    <property type="component" value="Plasmid pPSB1-1"/>
</dbReference>
<dbReference type="GO" id="GO:0045881">
    <property type="term" value="P:positive regulation of sporulation resulting in formation of a cellular spore"/>
    <property type="evidence" value="ECO:0007669"/>
    <property type="project" value="TreeGrafter"/>
</dbReference>
<keyword evidence="3" id="KW-0614">Plasmid</keyword>
<dbReference type="PANTHER" id="PTHR33375">
    <property type="entry name" value="CHROMOSOME-PARTITIONING PROTEIN PARB-RELATED"/>
    <property type="match status" value="1"/>
</dbReference>
<dbReference type="SUPFAM" id="SSF109709">
    <property type="entry name" value="KorB DNA-binding domain-like"/>
    <property type="match status" value="1"/>
</dbReference>
<dbReference type="RefSeq" id="WP_036774869.1">
    <property type="nucleotide sequence ID" value="NZ_CP012509.1"/>
</dbReference>
<dbReference type="InterPro" id="IPR003115">
    <property type="entry name" value="ParB_N"/>
</dbReference>
<dbReference type="InterPro" id="IPR037972">
    <property type="entry name" value="RepB_N"/>
</dbReference>
<dbReference type="AlphaFoldDB" id="A0A1L6TIF8"/>